<reference evidence="5 6" key="1">
    <citation type="journal article" date="2019" name="Int. J. Syst. Evol. Microbiol.">
        <title>The Global Catalogue of Microorganisms (GCM) 10K type strain sequencing project: providing services to taxonomists for standard genome sequencing and annotation.</title>
        <authorList>
            <consortium name="The Broad Institute Genomics Platform"/>
            <consortium name="The Broad Institute Genome Sequencing Center for Infectious Disease"/>
            <person name="Wu L."/>
            <person name="Ma J."/>
        </authorList>
    </citation>
    <scope>NUCLEOTIDE SEQUENCE [LARGE SCALE GENOMIC DNA]</scope>
    <source>
        <strain evidence="5 6">JCM 14736</strain>
    </source>
</reference>
<evidence type="ECO:0000256" key="3">
    <source>
        <dbReference type="ARBA" id="ARBA00022679"/>
    </source>
</evidence>
<proteinExistence type="inferred from homology"/>
<dbReference type="EMBL" id="BAAAOB010000001">
    <property type="protein sequence ID" value="GAA1789355.1"/>
    <property type="molecule type" value="Genomic_DNA"/>
</dbReference>
<accession>A0ABN2LHY6</accession>
<dbReference type="Pfam" id="PF00535">
    <property type="entry name" value="Glycos_transf_2"/>
    <property type="match status" value="1"/>
</dbReference>
<keyword evidence="6" id="KW-1185">Reference proteome</keyword>
<dbReference type="InterPro" id="IPR029044">
    <property type="entry name" value="Nucleotide-diphossugar_trans"/>
</dbReference>
<dbReference type="Gene3D" id="3.90.550.10">
    <property type="entry name" value="Spore Coat Polysaccharide Biosynthesis Protein SpsA, Chain A"/>
    <property type="match status" value="1"/>
</dbReference>
<evidence type="ECO:0000259" key="4">
    <source>
        <dbReference type="Pfam" id="PF00535"/>
    </source>
</evidence>
<organism evidence="5 6">
    <name type="scientific">Leucobacter iarius</name>
    <dbReference type="NCBI Taxonomy" id="333963"/>
    <lineage>
        <taxon>Bacteria</taxon>
        <taxon>Bacillati</taxon>
        <taxon>Actinomycetota</taxon>
        <taxon>Actinomycetes</taxon>
        <taxon>Micrococcales</taxon>
        <taxon>Microbacteriaceae</taxon>
        <taxon>Leucobacter</taxon>
    </lineage>
</organism>
<gene>
    <name evidence="5" type="ORF">GCM10009768_18020</name>
</gene>
<dbReference type="InterPro" id="IPR001173">
    <property type="entry name" value="Glyco_trans_2-like"/>
</dbReference>
<evidence type="ECO:0000256" key="2">
    <source>
        <dbReference type="ARBA" id="ARBA00022676"/>
    </source>
</evidence>
<dbReference type="RefSeq" id="WP_344031531.1">
    <property type="nucleotide sequence ID" value="NZ_BAAAOB010000001.1"/>
</dbReference>
<protein>
    <submittedName>
        <fullName evidence="5">Polyprenol monophosphomannose synthase</fullName>
    </submittedName>
</protein>
<comment type="similarity">
    <text evidence="1">Belongs to the glycosyltransferase 2 family.</text>
</comment>
<feature type="domain" description="Glycosyltransferase 2-like" evidence="4">
    <location>
        <begin position="7"/>
        <end position="171"/>
    </location>
</feature>
<keyword evidence="2" id="KW-0328">Glycosyltransferase</keyword>
<dbReference type="CDD" id="cd06442">
    <property type="entry name" value="DPM1_like"/>
    <property type="match status" value="1"/>
</dbReference>
<dbReference type="InterPro" id="IPR039528">
    <property type="entry name" value="DPM1-like"/>
</dbReference>
<evidence type="ECO:0000313" key="5">
    <source>
        <dbReference type="EMBL" id="GAA1789355.1"/>
    </source>
</evidence>
<dbReference type="SUPFAM" id="SSF53448">
    <property type="entry name" value="Nucleotide-diphospho-sugar transferases"/>
    <property type="match status" value="1"/>
</dbReference>
<evidence type="ECO:0000313" key="6">
    <source>
        <dbReference type="Proteomes" id="UP001500851"/>
    </source>
</evidence>
<sequence length="253" mass="27585">MNGRAVVVLPTYNEAENLPRMVSRIQAVLPEAAILVVDDASPDGTGRIADRYASADPAFHVLHRPGKGGLGPAYIAGFARARELGYRVIVQSDADGSHRPEDLPVLLAALDTADVAVGSRWVPGGGLGGHWPWYRKRISRVGSRYAGTLLKLPQKDITGGFRAFTADALDAIRPGLVTSRGYCFQIEMLDRAARSGCRIAEVPITFDDRMHGVSKMSPRIVFEAFRRVTAWGLARAFRRPKPLPQISRSEARA</sequence>
<name>A0ABN2LHY6_9MICO</name>
<comment type="caution">
    <text evidence="5">The sequence shown here is derived from an EMBL/GenBank/DDBJ whole genome shotgun (WGS) entry which is preliminary data.</text>
</comment>
<keyword evidence="3" id="KW-0808">Transferase</keyword>
<dbReference type="Proteomes" id="UP001500851">
    <property type="component" value="Unassembled WGS sequence"/>
</dbReference>
<dbReference type="PANTHER" id="PTHR43398">
    <property type="entry name" value="DOLICHOL-PHOSPHATE MANNOSYLTRANSFERASE SUBUNIT 1"/>
    <property type="match status" value="1"/>
</dbReference>
<dbReference type="PANTHER" id="PTHR43398:SF1">
    <property type="entry name" value="DOLICHOL-PHOSPHATE MANNOSYLTRANSFERASE SUBUNIT 1"/>
    <property type="match status" value="1"/>
</dbReference>
<evidence type="ECO:0000256" key="1">
    <source>
        <dbReference type="ARBA" id="ARBA00006739"/>
    </source>
</evidence>